<dbReference type="InterPro" id="IPR007533">
    <property type="entry name" value="Cyt_c_oxidase_assmbl_CtaG"/>
</dbReference>
<evidence type="ECO:0000256" key="8">
    <source>
        <dbReference type="ARBA" id="ARBA00023008"/>
    </source>
</evidence>
<dbReference type="PIRSF" id="PIRSF005413">
    <property type="entry name" value="COX11"/>
    <property type="match status" value="1"/>
</dbReference>
<dbReference type="NCBIfam" id="NF003465">
    <property type="entry name" value="PRK05089.1"/>
    <property type="match status" value="1"/>
</dbReference>
<dbReference type="Pfam" id="PF04442">
    <property type="entry name" value="CtaG_Cox11"/>
    <property type="match status" value="1"/>
</dbReference>
<evidence type="ECO:0000313" key="11">
    <source>
        <dbReference type="EMBL" id="KTD45968.1"/>
    </source>
</evidence>
<dbReference type="GO" id="GO:0005886">
    <property type="term" value="C:plasma membrane"/>
    <property type="evidence" value="ECO:0007669"/>
    <property type="project" value="UniProtKB-SubCell"/>
</dbReference>
<evidence type="ECO:0000256" key="3">
    <source>
        <dbReference type="ARBA" id="ARBA00009620"/>
    </source>
</evidence>
<dbReference type="Proteomes" id="UP000054608">
    <property type="component" value="Unassembled WGS sequence"/>
</dbReference>
<comment type="similarity">
    <text evidence="3">Belongs to the COX11/CtaG family.</text>
</comment>
<dbReference type="PANTHER" id="PTHR21320">
    <property type="entry name" value="CYTOCHROME C OXIDASE ASSEMBLY PROTEIN COX11-RELATED"/>
    <property type="match status" value="1"/>
</dbReference>
<evidence type="ECO:0000256" key="6">
    <source>
        <dbReference type="ARBA" id="ARBA00022968"/>
    </source>
</evidence>
<evidence type="ECO:0000256" key="10">
    <source>
        <dbReference type="SAM" id="Phobius"/>
    </source>
</evidence>
<dbReference type="AlphaFoldDB" id="A0A0W0XNN8"/>
<comment type="function">
    <text evidence="1">Exerts its effect at some terminal stage of cytochrome c oxidase synthesis, probably by being involved in the insertion of the copper B into subunit I.</text>
</comment>
<evidence type="ECO:0000256" key="7">
    <source>
        <dbReference type="ARBA" id="ARBA00022989"/>
    </source>
</evidence>
<dbReference type="Gene3D" id="2.60.370.10">
    <property type="entry name" value="Ctag/Cox11"/>
    <property type="match status" value="1"/>
</dbReference>
<name>A0A0W0XNN8_9GAMM</name>
<keyword evidence="12" id="KW-1185">Reference proteome</keyword>
<evidence type="ECO:0000313" key="12">
    <source>
        <dbReference type="Proteomes" id="UP000054608"/>
    </source>
</evidence>
<evidence type="ECO:0000256" key="2">
    <source>
        <dbReference type="ARBA" id="ARBA00004382"/>
    </source>
</evidence>
<comment type="caution">
    <text evidence="11">The sequence shown here is derived from an EMBL/GenBank/DDBJ whole genome shotgun (WGS) entry which is preliminary data.</text>
</comment>
<proteinExistence type="inferred from homology"/>
<gene>
    <name evidence="11" type="primary">ctaG</name>
    <name evidence="11" type="ORF">Lrub_2765</name>
</gene>
<keyword evidence="8" id="KW-0186">Copper</keyword>
<feature type="transmembrane region" description="Helical" evidence="10">
    <location>
        <begin position="15"/>
        <end position="37"/>
    </location>
</feature>
<evidence type="ECO:0000256" key="1">
    <source>
        <dbReference type="ARBA" id="ARBA00004007"/>
    </source>
</evidence>
<evidence type="ECO:0000256" key="5">
    <source>
        <dbReference type="ARBA" id="ARBA00022692"/>
    </source>
</evidence>
<dbReference type="PATRIC" id="fig|458.5.peg.2885"/>
<dbReference type="OrthoDB" id="9804841at2"/>
<dbReference type="SUPFAM" id="SSF110111">
    <property type="entry name" value="Ctag/Cox11"/>
    <property type="match status" value="1"/>
</dbReference>
<keyword evidence="9 10" id="KW-0472">Membrane</keyword>
<protein>
    <recommendedName>
        <fullName evidence="4">Cytochrome c oxidase assembly protein CtaG</fullName>
    </recommendedName>
</protein>
<evidence type="ECO:0000256" key="4">
    <source>
        <dbReference type="ARBA" id="ARBA00015384"/>
    </source>
</evidence>
<dbReference type="EMBL" id="LNYT01000022">
    <property type="protein sequence ID" value="KTD45968.1"/>
    <property type="molecule type" value="Genomic_DNA"/>
</dbReference>
<keyword evidence="6" id="KW-0735">Signal-anchor</keyword>
<keyword evidence="5 10" id="KW-0812">Transmembrane</keyword>
<comment type="subcellular location">
    <subcellularLocation>
        <location evidence="2">Cell inner membrane</location>
        <topology evidence="2">Single-pass type II membrane protein</topology>
        <orientation evidence="2">Periplasmic side</orientation>
    </subcellularLocation>
</comment>
<dbReference type="InterPro" id="IPR023471">
    <property type="entry name" value="CtaG/Cox11_dom_sf"/>
</dbReference>
<reference evidence="11 12" key="1">
    <citation type="submission" date="2015-11" db="EMBL/GenBank/DDBJ databases">
        <title>Genomic analysis of 38 Legionella species identifies large and diverse effector repertoires.</title>
        <authorList>
            <person name="Burstein D."/>
            <person name="Amaro F."/>
            <person name="Zusman T."/>
            <person name="Lifshitz Z."/>
            <person name="Cohen O."/>
            <person name="Gilbert J.A."/>
            <person name="Pupko T."/>
            <person name="Shuman H.A."/>
            <person name="Segal G."/>
        </authorList>
    </citation>
    <scope>NUCLEOTIDE SEQUENCE [LARGE SCALE GENOMIC DNA]</scope>
    <source>
        <strain evidence="11 12">WA-270A-C2</strain>
    </source>
</reference>
<dbReference type="GO" id="GO:0005507">
    <property type="term" value="F:copper ion binding"/>
    <property type="evidence" value="ECO:0007669"/>
    <property type="project" value="InterPro"/>
</dbReference>
<dbReference type="PANTHER" id="PTHR21320:SF3">
    <property type="entry name" value="CYTOCHROME C OXIDASE ASSEMBLY PROTEIN COX11, MITOCHONDRIAL-RELATED"/>
    <property type="match status" value="1"/>
</dbReference>
<evidence type="ECO:0000256" key="9">
    <source>
        <dbReference type="ARBA" id="ARBA00023136"/>
    </source>
</evidence>
<dbReference type="STRING" id="458.Lrub_2765"/>
<keyword evidence="7 10" id="KW-1133">Transmembrane helix</keyword>
<dbReference type="RefSeq" id="WP_058532712.1">
    <property type="nucleotide sequence ID" value="NZ_CAAAIN010000004.1"/>
</dbReference>
<sequence>MNEQAGNAVKGHKKLVLLLSLIVLGMFGFGFALVPIYNSLCQTLGINGKTNNKAAAYNSAQAFVDKNRVVTVQFVSTSNSSLPWAFYPKVTRIKVHPGEIAKLAFYAENKSNFRMTVQAIPSVTPGIAAKYLKKTECFCFTQQTLNGHEAMDMPLLFHLDNDLPGEIKTITLSYTLFDVTNRVIN</sequence>
<organism evidence="11 12">
    <name type="scientific">Legionella rubrilucens</name>
    <dbReference type="NCBI Taxonomy" id="458"/>
    <lineage>
        <taxon>Bacteria</taxon>
        <taxon>Pseudomonadati</taxon>
        <taxon>Pseudomonadota</taxon>
        <taxon>Gammaproteobacteria</taxon>
        <taxon>Legionellales</taxon>
        <taxon>Legionellaceae</taxon>
        <taxon>Legionella</taxon>
    </lineage>
</organism>
<accession>A0A0W0XNN8</accession>